<dbReference type="HOGENOM" id="CLU_3383143_0_0_10"/>
<reference evidence="1 2" key="1">
    <citation type="journal article" date="2009" name="Stand. Genomic Sci.">
        <title>Complete genome sequence of Pedobacter heparinus type strain (HIM 762-3).</title>
        <authorList>
            <person name="Han C."/>
            <person name="Spring S."/>
            <person name="Lapidus A."/>
            <person name="Del Rio T.G."/>
            <person name="Tice H."/>
            <person name="Copeland A."/>
            <person name="Cheng J.F."/>
            <person name="Lucas S."/>
            <person name="Chen F."/>
            <person name="Nolan M."/>
            <person name="Bruce D."/>
            <person name="Goodwin L."/>
            <person name="Pitluck S."/>
            <person name="Ivanova N."/>
            <person name="Mavromatis K."/>
            <person name="Mikhailova N."/>
            <person name="Pati A."/>
            <person name="Chen A."/>
            <person name="Palaniappan K."/>
            <person name="Land M."/>
            <person name="Hauser L."/>
            <person name="Chang Y.J."/>
            <person name="Jeffries C.C."/>
            <person name="Saunders E."/>
            <person name="Chertkov O."/>
            <person name="Brettin T."/>
            <person name="Goker M."/>
            <person name="Rohde M."/>
            <person name="Bristow J."/>
            <person name="Eisen J.A."/>
            <person name="Markowitz V."/>
            <person name="Hugenholtz P."/>
            <person name="Kyrpides N.C."/>
            <person name="Klenk H.P."/>
            <person name="Detter J.C."/>
        </authorList>
    </citation>
    <scope>NUCLEOTIDE SEQUENCE [LARGE SCALE GENOMIC DNA]</scope>
    <source>
        <strain evidence="2">ATCC 13125 / DSM 2366 / CIP 104194 / JCM 7457 / NBRC 12017 / NCIMB 9290 / NRRL B-14731 / HIM 762-3</strain>
    </source>
</reference>
<name>C6XXT8_PEDHD</name>
<dbReference type="AlphaFoldDB" id="C6XXT8"/>
<dbReference type="EMBL" id="CP001681">
    <property type="protein sequence ID" value="ACU04356.1"/>
    <property type="molecule type" value="Genomic_DNA"/>
</dbReference>
<gene>
    <name evidence="1" type="ordered locus">Phep_2152</name>
</gene>
<proteinExistence type="predicted"/>
<keyword evidence="2" id="KW-1185">Reference proteome</keyword>
<sequence length="33" mass="3790">MKVCYDNGGDKYRDKMGDKTLITTLKCYISTNN</sequence>
<organism evidence="1 2">
    <name type="scientific">Pedobacter heparinus (strain ATCC 13125 / DSM 2366 / CIP 104194 / JCM 7457 / NBRC 12017 / NCIMB 9290 / NRRL B-14731 / HIM 762-3)</name>
    <dbReference type="NCBI Taxonomy" id="485917"/>
    <lineage>
        <taxon>Bacteria</taxon>
        <taxon>Pseudomonadati</taxon>
        <taxon>Bacteroidota</taxon>
        <taxon>Sphingobacteriia</taxon>
        <taxon>Sphingobacteriales</taxon>
        <taxon>Sphingobacteriaceae</taxon>
        <taxon>Pedobacter</taxon>
    </lineage>
</organism>
<accession>C6XXT8</accession>
<dbReference type="Proteomes" id="UP000000852">
    <property type="component" value="Chromosome"/>
</dbReference>
<protein>
    <submittedName>
        <fullName evidence="1">Uncharacterized protein</fullName>
    </submittedName>
</protein>
<dbReference type="KEGG" id="phe:Phep_2152"/>
<evidence type="ECO:0000313" key="2">
    <source>
        <dbReference type="Proteomes" id="UP000000852"/>
    </source>
</evidence>
<dbReference type="STRING" id="485917.Phep_2152"/>
<evidence type="ECO:0000313" key="1">
    <source>
        <dbReference type="EMBL" id="ACU04356.1"/>
    </source>
</evidence>